<name>A0A4Z2HAT8_9TELE</name>
<protein>
    <submittedName>
        <fullName evidence="1">Uncharacterized protein</fullName>
    </submittedName>
</protein>
<sequence length="101" mass="11078">MYEDSGLMVWVEENEKMNSKFDPKPDGVTPDTPDTALADQQHAALIPPPDRRHICTRTGSPVALQFRATADVLSHDHTALIHNQRCIDSVLTSAQPAMGTV</sequence>
<reference evidence="1 2" key="1">
    <citation type="submission" date="2019-03" db="EMBL/GenBank/DDBJ databases">
        <title>First draft genome of Liparis tanakae, snailfish: a comprehensive survey of snailfish specific genes.</title>
        <authorList>
            <person name="Kim W."/>
            <person name="Song I."/>
            <person name="Jeong J.-H."/>
            <person name="Kim D."/>
            <person name="Kim S."/>
            <person name="Ryu S."/>
            <person name="Song J.Y."/>
            <person name="Lee S.K."/>
        </authorList>
    </citation>
    <scope>NUCLEOTIDE SEQUENCE [LARGE SCALE GENOMIC DNA]</scope>
    <source>
        <tissue evidence="1">Muscle</tissue>
    </source>
</reference>
<comment type="caution">
    <text evidence="1">The sequence shown here is derived from an EMBL/GenBank/DDBJ whole genome shotgun (WGS) entry which is preliminary data.</text>
</comment>
<evidence type="ECO:0000313" key="1">
    <source>
        <dbReference type="EMBL" id="TNN62731.1"/>
    </source>
</evidence>
<organism evidence="1 2">
    <name type="scientific">Liparis tanakae</name>
    <name type="common">Tanaka's snailfish</name>
    <dbReference type="NCBI Taxonomy" id="230148"/>
    <lineage>
        <taxon>Eukaryota</taxon>
        <taxon>Metazoa</taxon>
        <taxon>Chordata</taxon>
        <taxon>Craniata</taxon>
        <taxon>Vertebrata</taxon>
        <taxon>Euteleostomi</taxon>
        <taxon>Actinopterygii</taxon>
        <taxon>Neopterygii</taxon>
        <taxon>Teleostei</taxon>
        <taxon>Neoteleostei</taxon>
        <taxon>Acanthomorphata</taxon>
        <taxon>Eupercaria</taxon>
        <taxon>Perciformes</taxon>
        <taxon>Cottioidei</taxon>
        <taxon>Cottales</taxon>
        <taxon>Liparidae</taxon>
        <taxon>Liparis</taxon>
    </lineage>
</organism>
<dbReference type="AlphaFoldDB" id="A0A4Z2HAT8"/>
<evidence type="ECO:0000313" key="2">
    <source>
        <dbReference type="Proteomes" id="UP000314294"/>
    </source>
</evidence>
<keyword evidence="2" id="KW-1185">Reference proteome</keyword>
<accession>A0A4Z2HAT8</accession>
<gene>
    <name evidence="1" type="ORF">EYF80_027073</name>
</gene>
<dbReference type="Proteomes" id="UP000314294">
    <property type="component" value="Unassembled WGS sequence"/>
</dbReference>
<proteinExistence type="predicted"/>
<dbReference type="EMBL" id="SRLO01000287">
    <property type="protein sequence ID" value="TNN62731.1"/>
    <property type="molecule type" value="Genomic_DNA"/>
</dbReference>